<sequence>MTTATRVRKLNREIGVLQKDIREIKKVVFAPVLDPEGEYRPSFVRKILAREKEPAAYRFTTKEDFSRQLHGRKK</sequence>
<accession>A0A932VPD7</accession>
<gene>
    <name evidence="1" type="ORF">HY221_00260</name>
</gene>
<evidence type="ECO:0000313" key="1">
    <source>
        <dbReference type="EMBL" id="MBI3630762.1"/>
    </source>
</evidence>
<evidence type="ECO:0000313" key="2">
    <source>
        <dbReference type="Proteomes" id="UP000753196"/>
    </source>
</evidence>
<protein>
    <submittedName>
        <fullName evidence="1">Uncharacterized protein</fullName>
    </submittedName>
</protein>
<dbReference type="EMBL" id="JACQCR010000005">
    <property type="protein sequence ID" value="MBI3630762.1"/>
    <property type="molecule type" value="Genomic_DNA"/>
</dbReference>
<dbReference type="Proteomes" id="UP000753196">
    <property type="component" value="Unassembled WGS sequence"/>
</dbReference>
<organism evidence="1 2">
    <name type="scientific">Candidatus Sungiibacteriota bacterium</name>
    <dbReference type="NCBI Taxonomy" id="2750080"/>
    <lineage>
        <taxon>Bacteria</taxon>
        <taxon>Candidatus Sungiibacteriota</taxon>
    </lineage>
</organism>
<proteinExistence type="predicted"/>
<comment type="caution">
    <text evidence="1">The sequence shown here is derived from an EMBL/GenBank/DDBJ whole genome shotgun (WGS) entry which is preliminary data.</text>
</comment>
<dbReference type="AlphaFoldDB" id="A0A932VPD7"/>
<reference evidence="1" key="1">
    <citation type="submission" date="2020-07" db="EMBL/GenBank/DDBJ databases">
        <title>Huge and variable diversity of episymbiotic CPR bacteria and DPANN archaea in groundwater ecosystems.</title>
        <authorList>
            <person name="He C.Y."/>
            <person name="Keren R."/>
            <person name="Whittaker M."/>
            <person name="Farag I.F."/>
            <person name="Doudna J."/>
            <person name="Cate J.H.D."/>
            <person name="Banfield J.F."/>
        </authorList>
    </citation>
    <scope>NUCLEOTIDE SEQUENCE</scope>
    <source>
        <strain evidence="1">NC_groundwater_973_Pr1_S-0.2um_54_13</strain>
    </source>
</reference>
<name>A0A932VPD7_9BACT</name>